<evidence type="ECO:0000256" key="1">
    <source>
        <dbReference type="SAM" id="MobiDB-lite"/>
    </source>
</evidence>
<reference evidence="2 3" key="1">
    <citation type="submission" date="2024-04" db="EMBL/GenBank/DDBJ databases">
        <title>Tritrichomonas musculus Genome.</title>
        <authorList>
            <person name="Alves-Ferreira E."/>
            <person name="Grigg M."/>
            <person name="Lorenzi H."/>
            <person name="Galac M."/>
        </authorList>
    </citation>
    <scope>NUCLEOTIDE SEQUENCE [LARGE SCALE GENOMIC DNA]</scope>
    <source>
        <strain evidence="2 3">EAF2021</strain>
    </source>
</reference>
<comment type="caution">
    <text evidence="2">The sequence shown here is derived from an EMBL/GenBank/DDBJ whole genome shotgun (WGS) entry which is preliminary data.</text>
</comment>
<keyword evidence="3" id="KW-1185">Reference proteome</keyword>
<dbReference type="EMBL" id="JAPFFF010000003">
    <property type="protein sequence ID" value="KAK8893997.1"/>
    <property type="molecule type" value="Genomic_DNA"/>
</dbReference>
<name>A0ABR2KSU3_9EUKA</name>
<accession>A0ABR2KSU3</accession>
<proteinExistence type="predicted"/>
<feature type="compositionally biased region" description="Polar residues" evidence="1">
    <location>
        <begin position="273"/>
        <end position="308"/>
    </location>
</feature>
<evidence type="ECO:0000313" key="3">
    <source>
        <dbReference type="Proteomes" id="UP001470230"/>
    </source>
</evidence>
<organism evidence="2 3">
    <name type="scientific">Tritrichomonas musculus</name>
    <dbReference type="NCBI Taxonomy" id="1915356"/>
    <lineage>
        <taxon>Eukaryota</taxon>
        <taxon>Metamonada</taxon>
        <taxon>Parabasalia</taxon>
        <taxon>Tritrichomonadida</taxon>
        <taxon>Tritrichomonadidae</taxon>
        <taxon>Tritrichomonas</taxon>
    </lineage>
</organism>
<feature type="compositionally biased region" description="Polar residues" evidence="1">
    <location>
        <begin position="198"/>
        <end position="213"/>
    </location>
</feature>
<gene>
    <name evidence="2" type="ORF">M9Y10_022427</name>
</gene>
<feature type="region of interest" description="Disordered" evidence="1">
    <location>
        <begin position="273"/>
        <end position="326"/>
    </location>
</feature>
<sequence length="361" mass="41425">MNPDEPNCGESGLINLHKDSNNANLRYSSLSNFRQIHENTELTNILNSFTKQSSLNNNNNQINDESPPIINILAESYRIKLTERLSNCNSQKAEQNKQFFNQIVPILYTTPHVPQNKRHVHFIPNKYDIIPKNATVFDFNAAMIEHNEKITERQELAIAYAEMLCSDISSSAPSSSRISPYFKYASQRSAAKIAFDRSGQQKNNRPTLPPNQSSKKRIKIYQVKDQYDRPNFSDCCRESFYYQQNSPYGQNSTLNDALSIFKLNVPNSKTTQLASQGNYQQQRKQNFKKSPSLSRPQCYRNSNGNKFNSGGYPDKESSSIRTKRYRGPLQVISPNSVECSFTSSTYENQNKSYNKFKEGFY</sequence>
<dbReference type="Proteomes" id="UP001470230">
    <property type="component" value="Unassembled WGS sequence"/>
</dbReference>
<feature type="region of interest" description="Disordered" evidence="1">
    <location>
        <begin position="194"/>
        <end position="216"/>
    </location>
</feature>
<protein>
    <submittedName>
        <fullName evidence="2">Uncharacterized protein</fullName>
    </submittedName>
</protein>
<evidence type="ECO:0000313" key="2">
    <source>
        <dbReference type="EMBL" id="KAK8893997.1"/>
    </source>
</evidence>